<feature type="region of interest" description="Disordered" evidence="13">
    <location>
        <begin position="127"/>
        <end position="239"/>
    </location>
</feature>
<evidence type="ECO:0000259" key="14">
    <source>
        <dbReference type="PROSITE" id="PS50157"/>
    </source>
</evidence>
<feature type="region of interest" description="Disordered" evidence="13">
    <location>
        <begin position="94"/>
        <end position="113"/>
    </location>
</feature>
<dbReference type="Ensembl" id="ENSSORT00005007602.1">
    <property type="protein sequence ID" value="ENSSORP00005007326.1"/>
    <property type="gene ID" value="ENSSORG00005004191.1"/>
</dbReference>
<dbReference type="FunFam" id="3.30.160.60:FF:000478">
    <property type="entry name" value="Zinc finger protein 133"/>
    <property type="match status" value="1"/>
</dbReference>
<keyword evidence="16" id="KW-1185">Reference proteome</keyword>
<dbReference type="FunFam" id="3.30.160.60:FF:000862">
    <property type="entry name" value="zinc finger protein 697"/>
    <property type="match status" value="1"/>
</dbReference>
<dbReference type="GeneID" id="115427884"/>
<dbReference type="InterPro" id="IPR036236">
    <property type="entry name" value="Znf_C2H2_sf"/>
</dbReference>
<feature type="domain" description="C2H2-type" evidence="14">
    <location>
        <begin position="415"/>
        <end position="442"/>
    </location>
</feature>
<dbReference type="GO" id="GO:0006357">
    <property type="term" value="P:regulation of transcription by RNA polymerase II"/>
    <property type="evidence" value="ECO:0007669"/>
    <property type="project" value="TreeGrafter"/>
</dbReference>
<accession>A0A672YRW9</accession>
<dbReference type="Gene3D" id="3.30.160.60">
    <property type="entry name" value="Classic Zinc Finger"/>
    <property type="match status" value="7"/>
</dbReference>
<dbReference type="GO" id="GO:0000978">
    <property type="term" value="F:RNA polymerase II cis-regulatory region sequence-specific DNA binding"/>
    <property type="evidence" value="ECO:0007669"/>
    <property type="project" value="TreeGrafter"/>
</dbReference>
<comment type="similarity">
    <text evidence="3">Belongs to the krueppel C2H2-type zinc-finger protein family.</text>
</comment>
<keyword evidence="11" id="KW-0539">Nucleus</keyword>
<dbReference type="GO" id="GO:0003700">
    <property type="term" value="F:DNA-binding transcription factor activity"/>
    <property type="evidence" value="ECO:0007669"/>
    <property type="project" value="TreeGrafter"/>
</dbReference>
<reference evidence="15" key="2">
    <citation type="submission" date="2025-08" db="UniProtKB">
        <authorList>
            <consortium name="Ensembl"/>
        </authorList>
    </citation>
    <scope>IDENTIFICATION</scope>
</reference>
<dbReference type="InterPro" id="IPR013087">
    <property type="entry name" value="Znf_C2H2_type"/>
</dbReference>
<feature type="domain" description="C2H2-type" evidence="14">
    <location>
        <begin position="387"/>
        <end position="414"/>
    </location>
</feature>
<evidence type="ECO:0000256" key="3">
    <source>
        <dbReference type="ARBA" id="ARBA00006991"/>
    </source>
</evidence>
<evidence type="ECO:0000256" key="5">
    <source>
        <dbReference type="ARBA" id="ARBA00022737"/>
    </source>
</evidence>
<evidence type="ECO:0000256" key="8">
    <source>
        <dbReference type="ARBA" id="ARBA00023015"/>
    </source>
</evidence>
<feature type="domain" description="C2H2-type" evidence="14">
    <location>
        <begin position="443"/>
        <end position="470"/>
    </location>
</feature>
<keyword evidence="9" id="KW-0238">DNA-binding</keyword>
<evidence type="ECO:0000256" key="12">
    <source>
        <dbReference type="PROSITE-ProRule" id="PRU00042"/>
    </source>
</evidence>
<dbReference type="FunFam" id="3.30.160.60:FF:000912">
    <property type="entry name" value="Zinc finger protein 660"/>
    <property type="match status" value="1"/>
</dbReference>
<evidence type="ECO:0000256" key="9">
    <source>
        <dbReference type="ARBA" id="ARBA00023125"/>
    </source>
</evidence>
<protein>
    <submittedName>
        <fullName evidence="15">Zinc finger protein 391-like</fullName>
    </submittedName>
</protein>
<feature type="compositionally biased region" description="Basic and acidic residues" evidence="13">
    <location>
        <begin position="207"/>
        <end position="226"/>
    </location>
</feature>
<evidence type="ECO:0000313" key="15">
    <source>
        <dbReference type="Ensembl" id="ENSSORP00005007326.1"/>
    </source>
</evidence>
<evidence type="ECO:0000256" key="4">
    <source>
        <dbReference type="ARBA" id="ARBA00022723"/>
    </source>
</evidence>
<dbReference type="FunFam" id="3.30.160.60:FF:000097">
    <property type="entry name" value="Zinc finger protein"/>
    <property type="match status" value="1"/>
</dbReference>
<evidence type="ECO:0000313" key="16">
    <source>
        <dbReference type="Proteomes" id="UP000472271"/>
    </source>
</evidence>
<dbReference type="PROSITE" id="PS50157">
    <property type="entry name" value="ZINC_FINGER_C2H2_2"/>
    <property type="match status" value="7"/>
</dbReference>
<dbReference type="Proteomes" id="UP000472271">
    <property type="component" value="Chromosome 11"/>
</dbReference>
<keyword evidence="8" id="KW-0805">Transcription regulation</keyword>
<name>A0A672YRW9_9TELE</name>
<feature type="compositionally biased region" description="Polar residues" evidence="13">
    <location>
        <begin position="185"/>
        <end position="196"/>
    </location>
</feature>
<feature type="compositionally biased region" description="Low complexity" evidence="13">
    <location>
        <begin position="97"/>
        <end position="108"/>
    </location>
</feature>
<evidence type="ECO:0000256" key="6">
    <source>
        <dbReference type="ARBA" id="ARBA00022771"/>
    </source>
</evidence>
<evidence type="ECO:0000256" key="7">
    <source>
        <dbReference type="ARBA" id="ARBA00022833"/>
    </source>
</evidence>
<proteinExistence type="inferred from homology"/>
<feature type="domain" description="C2H2-type" evidence="14">
    <location>
        <begin position="499"/>
        <end position="526"/>
    </location>
</feature>
<organism evidence="15 16">
    <name type="scientific">Sphaeramia orbicularis</name>
    <name type="common">orbiculate cardinalfish</name>
    <dbReference type="NCBI Taxonomy" id="375764"/>
    <lineage>
        <taxon>Eukaryota</taxon>
        <taxon>Metazoa</taxon>
        <taxon>Chordata</taxon>
        <taxon>Craniata</taxon>
        <taxon>Vertebrata</taxon>
        <taxon>Euteleostomi</taxon>
        <taxon>Actinopterygii</taxon>
        <taxon>Neopterygii</taxon>
        <taxon>Teleostei</taxon>
        <taxon>Neoteleostei</taxon>
        <taxon>Acanthomorphata</taxon>
        <taxon>Gobiaria</taxon>
        <taxon>Kurtiformes</taxon>
        <taxon>Apogonoidei</taxon>
        <taxon>Apogonidae</taxon>
        <taxon>Apogoninae</taxon>
        <taxon>Sphaeramia</taxon>
    </lineage>
</organism>
<keyword evidence="10" id="KW-0804">Transcription</keyword>
<feature type="domain" description="C2H2-type" evidence="14">
    <location>
        <begin position="471"/>
        <end position="498"/>
    </location>
</feature>
<keyword evidence="4" id="KW-0479">Metal-binding</keyword>
<reference evidence="15" key="1">
    <citation type="submission" date="2019-06" db="EMBL/GenBank/DDBJ databases">
        <authorList>
            <consortium name="Wellcome Sanger Institute Data Sharing"/>
        </authorList>
    </citation>
    <scope>NUCLEOTIDE SEQUENCE [LARGE SCALE GENOMIC DNA]</scope>
</reference>
<keyword evidence="5" id="KW-0677">Repeat</keyword>
<dbReference type="FunFam" id="3.30.160.60:FF:000621">
    <property type="entry name" value="FLT3-interacting zinc finger 1"/>
    <property type="match status" value="1"/>
</dbReference>
<evidence type="ECO:0000256" key="10">
    <source>
        <dbReference type="ARBA" id="ARBA00023163"/>
    </source>
</evidence>
<gene>
    <name evidence="15" type="primary">LOC115427884</name>
</gene>
<dbReference type="SMART" id="SM00355">
    <property type="entry name" value="ZnF_C2H2"/>
    <property type="match status" value="7"/>
</dbReference>
<dbReference type="SUPFAM" id="SSF57667">
    <property type="entry name" value="beta-beta-alpha zinc fingers"/>
    <property type="match status" value="4"/>
</dbReference>
<feature type="compositionally biased region" description="Basic and acidic residues" evidence="13">
    <location>
        <begin position="339"/>
        <end position="355"/>
    </location>
</feature>
<dbReference type="PANTHER" id="PTHR24390">
    <property type="entry name" value="ZINC FINGER PROTEIN"/>
    <property type="match status" value="1"/>
</dbReference>
<dbReference type="FunFam" id="3.30.160.60:FF:000295">
    <property type="entry name" value="zinc finger protein 19"/>
    <property type="match status" value="1"/>
</dbReference>
<evidence type="ECO:0000256" key="13">
    <source>
        <dbReference type="SAM" id="MobiDB-lite"/>
    </source>
</evidence>
<feature type="region of interest" description="Disordered" evidence="13">
    <location>
        <begin position="274"/>
        <end position="355"/>
    </location>
</feature>
<keyword evidence="6 12" id="KW-0863">Zinc-finger</keyword>
<dbReference type="PROSITE" id="PS00028">
    <property type="entry name" value="ZINC_FINGER_C2H2_1"/>
    <property type="match status" value="7"/>
</dbReference>
<comment type="subcellular location">
    <subcellularLocation>
        <location evidence="2">Nucleus</location>
    </subcellularLocation>
</comment>
<dbReference type="InParanoid" id="A0A672YRW9"/>
<comment type="function">
    <text evidence="1">May be involved in transcriptional regulation.</text>
</comment>
<dbReference type="PANTHER" id="PTHR24390:SF159">
    <property type="entry name" value="GROWTH FACTOR INDEPENDENT 1 TRANSCRIPTIONAL REPRESSOR"/>
    <property type="match status" value="1"/>
</dbReference>
<feature type="domain" description="C2H2-type" evidence="14">
    <location>
        <begin position="359"/>
        <end position="386"/>
    </location>
</feature>
<feature type="domain" description="C2H2-type" evidence="14">
    <location>
        <begin position="527"/>
        <end position="551"/>
    </location>
</feature>
<dbReference type="Pfam" id="PF00096">
    <property type="entry name" value="zf-C2H2"/>
    <property type="match status" value="5"/>
</dbReference>
<reference evidence="15" key="3">
    <citation type="submission" date="2025-09" db="UniProtKB">
        <authorList>
            <consortium name="Ensembl"/>
        </authorList>
    </citation>
    <scope>IDENTIFICATION</scope>
</reference>
<dbReference type="GO" id="GO:0005634">
    <property type="term" value="C:nucleus"/>
    <property type="evidence" value="ECO:0007669"/>
    <property type="project" value="UniProtKB-SubCell"/>
</dbReference>
<dbReference type="AlphaFoldDB" id="A0A672YRW9"/>
<evidence type="ECO:0000256" key="11">
    <source>
        <dbReference type="ARBA" id="ARBA00023242"/>
    </source>
</evidence>
<dbReference type="OrthoDB" id="427030at2759"/>
<dbReference type="RefSeq" id="XP_030002468.1">
    <property type="nucleotide sequence ID" value="XM_030146608.1"/>
</dbReference>
<keyword evidence="7" id="KW-0862">Zinc</keyword>
<sequence>MNIINNRTPFGTKKLCYNLQLLLRTVRDVITTSSIRRPDCVQPFQLFLSTSLRGHSSRVGSSHKAKTRIIQRPTTCCLSECPAVVVPLSLVKEEVPPEQQDQSPSLDQDQVDPEPPLIKVEQEQVWTNQEADMTKFPPTSVPLKSEDDEGKAQSLQLHHRQPEENGPEPNKEDCGGSEPSGTFPPHSQTQTNEQTEGSSDGDTDDSDFWKETTEQQRNEVSTDHRTSATVNEPPNVCKNDQRLLSSHHIKAVLENHSKKKVFSYSLCAEDSEHSQRQHLKFPKKEETQINQPNPESSKVKKEAQEVWISQDGPEADLTTFPFTPVPMKSEDDEEEEEAESSRLHQRQKQENGEEKGKKHHCFECGKIFCFRSVLETHMRIHTGEKPFGCAVCGKKFAHKSHSTTHMKIHTGAKEFRCSECGKSFSQKSHLITHMNIHTGEKPYSCSICHKRFRHQCVLRVHIVTHSGAKPFVCSVCGRGFAQKSNLIHHLRVHTGEKAFSCSECGKTFARNSHLVRHMKCHTGHKPFSCSVCQKSFREKIHLQKHMKIHAT</sequence>
<evidence type="ECO:0000256" key="1">
    <source>
        <dbReference type="ARBA" id="ARBA00003767"/>
    </source>
</evidence>
<evidence type="ECO:0000256" key="2">
    <source>
        <dbReference type="ARBA" id="ARBA00004123"/>
    </source>
</evidence>
<dbReference type="GO" id="GO:0008270">
    <property type="term" value="F:zinc ion binding"/>
    <property type="evidence" value="ECO:0007669"/>
    <property type="project" value="UniProtKB-KW"/>
</dbReference>